<dbReference type="PANTHER" id="PTHR22959">
    <property type="entry name" value="PYM PROTEIN"/>
    <property type="match status" value="1"/>
</dbReference>
<evidence type="ECO:0000313" key="5">
    <source>
        <dbReference type="EMBL" id="SVE93400.1"/>
    </source>
</evidence>
<dbReference type="GO" id="GO:0005737">
    <property type="term" value="C:cytoplasm"/>
    <property type="evidence" value="ECO:0007669"/>
    <property type="project" value="TreeGrafter"/>
</dbReference>
<dbReference type="SUPFAM" id="SSF101931">
    <property type="entry name" value="Pym (Within the bgcn gene intron protein, WIBG), N-terminal domain"/>
    <property type="match status" value="1"/>
</dbReference>
<accession>A0A4Y7NJJ3</accession>
<dbReference type="GO" id="GO:1903259">
    <property type="term" value="P:exon-exon junction complex disassembly"/>
    <property type="evidence" value="ECO:0007669"/>
    <property type="project" value="InterPro"/>
</dbReference>
<feature type="region of interest" description="Disordered" evidence="3">
    <location>
        <begin position="75"/>
        <end position="204"/>
    </location>
</feature>
<gene>
    <name evidence="5" type="primary">EOG090X0KVN</name>
</gene>
<feature type="domain" description="WIBG Mago-binding" evidence="4">
    <location>
        <begin position="16"/>
        <end position="42"/>
    </location>
</feature>
<evidence type="ECO:0000256" key="3">
    <source>
        <dbReference type="SAM" id="MobiDB-lite"/>
    </source>
</evidence>
<comment type="similarity">
    <text evidence="1">Belongs to the pym family.</text>
</comment>
<dbReference type="GO" id="GO:0035145">
    <property type="term" value="C:exon-exon junction complex"/>
    <property type="evidence" value="ECO:0007669"/>
    <property type="project" value="TreeGrafter"/>
</dbReference>
<protein>
    <recommendedName>
        <fullName evidence="2">Partner of Y14 and mago</fullName>
    </recommendedName>
</protein>
<sequence>MAATGDFQPVRDEETGELFIPGSRRPDGSWRKPRRVKEGYIPQEEVPVYESKGKQWAKSQSQYPVGMSPAMIAAQEAAKGKGANKSDKPAIPGLAPSAQQAATKKKKKKANKTDTEVKTTTAKLAGFTIQEPTFGAPAVKPKEPAPAPTEHKEKAEAAPPSTDPAKRLKNLKKKLRDIETLEGRVKSGELKSPDKDQLDKIKRKKEVVKEIADLEKLTAA</sequence>
<dbReference type="Pfam" id="PF09282">
    <property type="entry name" value="Mago-bind"/>
    <property type="match status" value="1"/>
</dbReference>
<dbReference type="AlphaFoldDB" id="A0A4Y7NJJ3"/>
<dbReference type="InterPro" id="IPR036348">
    <property type="entry name" value="WIBG_N_sf"/>
</dbReference>
<dbReference type="InterPro" id="IPR039333">
    <property type="entry name" value="PYM1"/>
</dbReference>
<feature type="compositionally biased region" description="Basic and acidic residues" evidence="3">
    <location>
        <begin position="176"/>
        <end position="200"/>
    </location>
</feature>
<proteinExistence type="evidence at transcript level"/>
<name>A0A4Y7NJJ3_9CRUS</name>
<evidence type="ECO:0000256" key="1">
    <source>
        <dbReference type="ARBA" id="ARBA00009394"/>
    </source>
</evidence>
<dbReference type="PANTHER" id="PTHR22959:SF0">
    <property type="entry name" value="PARTNER OF Y14 AND MAGO"/>
    <property type="match status" value="1"/>
</dbReference>
<reference evidence="5" key="1">
    <citation type="submission" date="2018-08" db="EMBL/GenBank/DDBJ databases">
        <authorList>
            <person name="Cornetti L."/>
        </authorList>
    </citation>
    <scope>NUCLEOTIDE SEQUENCE</scope>
    <source>
        <strain evidence="5">DE-FRO-2-1</strain>
    </source>
</reference>
<dbReference type="SMART" id="SM01273">
    <property type="entry name" value="Mago-bind"/>
    <property type="match status" value="1"/>
</dbReference>
<evidence type="ECO:0000259" key="4">
    <source>
        <dbReference type="SMART" id="SM01273"/>
    </source>
</evidence>
<dbReference type="GO" id="GO:0003723">
    <property type="term" value="F:RNA binding"/>
    <property type="evidence" value="ECO:0007669"/>
    <property type="project" value="TreeGrafter"/>
</dbReference>
<evidence type="ECO:0000256" key="2">
    <source>
        <dbReference type="ARBA" id="ARBA00018898"/>
    </source>
</evidence>
<feature type="region of interest" description="Disordered" evidence="3">
    <location>
        <begin position="1"/>
        <end position="36"/>
    </location>
</feature>
<dbReference type="EMBL" id="LR023781">
    <property type="protein sequence ID" value="SVE93400.1"/>
    <property type="molecule type" value="mRNA"/>
</dbReference>
<dbReference type="InterPro" id="IPR015362">
    <property type="entry name" value="WIBG_mago-bd"/>
</dbReference>
<organism evidence="5">
    <name type="scientific">Moina brachiata</name>
    <dbReference type="NCBI Taxonomy" id="675436"/>
    <lineage>
        <taxon>Eukaryota</taxon>
        <taxon>Metazoa</taxon>
        <taxon>Ecdysozoa</taxon>
        <taxon>Arthropoda</taxon>
        <taxon>Crustacea</taxon>
        <taxon>Branchiopoda</taxon>
        <taxon>Diplostraca</taxon>
        <taxon>Cladocera</taxon>
        <taxon>Anomopoda</taxon>
        <taxon>Moinidae</taxon>
        <taxon>Moina</taxon>
    </lineage>
</organism>